<evidence type="ECO:0000256" key="5">
    <source>
        <dbReference type="ARBA" id="ARBA00023136"/>
    </source>
</evidence>
<dbReference type="PANTHER" id="PTHR42920">
    <property type="entry name" value="OS03G0707200 PROTEIN-RELATED"/>
    <property type="match status" value="1"/>
</dbReference>
<evidence type="ECO:0000256" key="2">
    <source>
        <dbReference type="ARBA" id="ARBA00022475"/>
    </source>
</evidence>
<evidence type="ECO:0000256" key="6">
    <source>
        <dbReference type="SAM" id="Phobius"/>
    </source>
</evidence>
<feature type="transmembrane region" description="Helical" evidence="6">
    <location>
        <begin position="186"/>
        <end position="207"/>
    </location>
</feature>
<accession>A0A3A3EKN8</accession>
<protein>
    <submittedName>
        <fullName evidence="8">EamA family transporter</fullName>
    </submittedName>
</protein>
<reference evidence="8 9" key="1">
    <citation type="submission" date="2018-09" db="EMBL/GenBank/DDBJ databases">
        <title>Identification of marine bacteria producing industrial enzymes.</title>
        <authorList>
            <person name="Cheng T.H."/>
            <person name="Saidin J."/>
            <person name="Muhd D.D."/>
            <person name="Isa M.N.M."/>
            <person name="Bakar M.F.A."/>
            <person name="Ismail N."/>
        </authorList>
    </citation>
    <scope>NUCLEOTIDE SEQUENCE [LARGE SCALE GENOMIC DNA]</scope>
    <source>
        <strain evidence="8 9">MNAD 1.6</strain>
    </source>
</reference>
<keyword evidence="3 6" id="KW-0812">Transmembrane</keyword>
<feature type="transmembrane region" description="Helical" evidence="6">
    <location>
        <begin position="65"/>
        <end position="84"/>
    </location>
</feature>
<dbReference type="InterPro" id="IPR037185">
    <property type="entry name" value="EmrE-like"/>
</dbReference>
<evidence type="ECO:0000313" key="9">
    <source>
        <dbReference type="Proteomes" id="UP000265938"/>
    </source>
</evidence>
<dbReference type="InterPro" id="IPR051258">
    <property type="entry name" value="Diverse_Substrate_Transporter"/>
</dbReference>
<feature type="transmembrane region" description="Helical" evidence="6">
    <location>
        <begin position="90"/>
        <end position="113"/>
    </location>
</feature>
<evidence type="ECO:0000256" key="1">
    <source>
        <dbReference type="ARBA" id="ARBA00004651"/>
    </source>
</evidence>
<gene>
    <name evidence="8" type="ORF">D4741_12155</name>
</gene>
<dbReference type="GO" id="GO:0005886">
    <property type="term" value="C:plasma membrane"/>
    <property type="evidence" value="ECO:0007669"/>
    <property type="project" value="UniProtKB-SubCell"/>
</dbReference>
<dbReference type="Pfam" id="PF00892">
    <property type="entry name" value="EamA"/>
    <property type="match status" value="2"/>
</dbReference>
<evidence type="ECO:0000256" key="3">
    <source>
        <dbReference type="ARBA" id="ARBA00022692"/>
    </source>
</evidence>
<feature type="transmembrane region" description="Helical" evidence="6">
    <location>
        <begin position="120"/>
        <end position="139"/>
    </location>
</feature>
<keyword evidence="4 6" id="KW-1133">Transmembrane helix</keyword>
<feature type="transmembrane region" description="Helical" evidence="6">
    <location>
        <begin position="247"/>
        <end position="266"/>
    </location>
</feature>
<comment type="caution">
    <text evidence="8">The sequence shown here is derived from an EMBL/GenBank/DDBJ whole genome shotgun (WGS) entry which is preliminary data.</text>
</comment>
<feature type="transmembrane region" description="Helical" evidence="6">
    <location>
        <begin position="272"/>
        <end position="292"/>
    </location>
</feature>
<dbReference type="SUPFAM" id="SSF103481">
    <property type="entry name" value="Multidrug resistance efflux transporter EmrE"/>
    <property type="match status" value="2"/>
</dbReference>
<dbReference type="Proteomes" id="UP000265938">
    <property type="component" value="Unassembled WGS sequence"/>
</dbReference>
<dbReference type="InterPro" id="IPR000620">
    <property type="entry name" value="EamA_dom"/>
</dbReference>
<feature type="transmembrane region" description="Helical" evidence="6">
    <location>
        <begin position="151"/>
        <end position="174"/>
    </location>
</feature>
<proteinExistence type="predicted"/>
<comment type="subcellular location">
    <subcellularLocation>
        <location evidence="1">Cell membrane</location>
        <topology evidence="1">Multi-pass membrane protein</topology>
    </subcellularLocation>
</comment>
<evidence type="ECO:0000313" key="8">
    <source>
        <dbReference type="EMBL" id="RJF35715.1"/>
    </source>
</evidence>
<organism evidence="8 9">
    <name type="scientific">Pseudoalteromonas gelatinilytica</name>
    <dbReference type="NCBI Taxonomy" id="1703256"/>
    <lineage>
        <taxon>Bacteria</taxon>
        <taxon>Pseudomonadati</taxon>
        <taxon>Pseudomonadota</taxon>
        <taxon>Gammaproteobacteria</taxon>
        <taxon>Alteromonadales</taxon>
        <taxon>Pseudoalteromonadaceae</taxon>
        <taxon>Pseudoalteromonas</taxon>
    </lineage>
</organism>
<dbReference type="PANTHER" id="PTHR42920:SF11">
    <property type="entry name" value="INNER MEMBRANE PROTEIN YTFF"/>
    <property type="match status" value="1"/>
</dbReference>
<feature type="transmembrane region" description="Helical" evidence="6">
    <location>
        <begin position="219"/>
        <end position="235"/>
    </location>
</feature>
<evidence type="ECO:0000259" key="7">
    <source>
        <dbReference type="Pfam" id="PF00892"/>
    </source>
</evidence>
<keyword evidence="5 6" id="KW-0472">Membrane</keyword>
<feature type="transmembrane region" description="Helical" evidence="6">
    <location>
        <begin position="33"/>
        <end position="53"/>
    </location>
</feature>
<feature type="domain" description="EamA" evidence="7">
    <location>
        <begin position="6"/>
        <end position="138"/>
    </location>
</feature>
<evidence type="ECO:0000256" key="4">
    <source>
        <dbReference type="ARBA" id="ARBA00022989"/>
    </source>
</evidence>
<sequence length="306" mass="32350">MNHTIATIAVLVASVFWGTTGTAASFAPDISPFAIGAFAMGFGGVLLCLTSLTQLINNASTLRKHYSLTLLGSVCVAIYPLAFYTSMNSAGVAIGTVVSIASAPLFTVLLEYLIEKKPIATRWLVSFCFGAIGISLIALGKEHNSAAKGLFSQNIGILLGLIAGLTYAGYSWVAKRLISYGVHSRATMASLFGGAACVLLPSLLITGDALFATVTNTSVALYMAIVPMFLGYWLFSIGLKTIAASQAVLITLLEPIIATILAIMILNEQFQQIGWLGIGLVSISLVIQTVNIKQLVIHCKKRLLTI</sequence>
<name>A0A3A3EKN8_9GAMM</name>
<dbReference type="EMBL" id="QYSE01000002">
    <property type="protein sequence ID" value="RJF35715.1"/>
    <property type="molecule type" value="Genomic_DNA"/>
</dbReference>
<dbReference type="AlphaFoldDB" id="A0A3A3EKN8"/>
<feature type="domain" description="EamA" evidence="7">
    <location>
        <begin position="155"/>
        <end position="287"/>
    </location>
</feature>
<dbReference type="RefSeq" id="WP_119853163.1">
    <property type="nucleotide sequence ID" value="NZ_QYSE01000002.1"/>
</dbReference>
<keyword evidence="2" id="KW-1003">Cell membrane</keyword>